<feature type="domain" description="RNA polymerase sigma factor 70 region 4 type 2" evidence="6">
    <location>
        <begin position="121"/>
        <end position="173"/>
    </location>
</feature>
<dbReference type="GO" id="GO:0016987">
    <property type="term" value="F:sigma factor activity"/>
    <property type="evidence" value="ECO:0007669"/>
    <property type="project" value="UniProtKB-KW"/>
</dbReference>
<evidence type="ECO:0000313" key="7">
    <source>
        <dbReference type="EMBL" id="EAQ12019.1"/>
    </source>
</evidence>
<dbReference type="RefSeq" id="WP_008327781.1">
    <property type="nucleotide sequence ID" value="NZ_CH902578.1"/>
</dbReference>
<reference evidence="7 8" key="1">
    <citation type="journal article" date="2010" name="J. Bacteriol.">
        <title>Genome sequences of Pelagibaca bermudensis HTCC2601T and Maritimibacter alkaliphilus HTCC2654T, the type strains of two marine Roseobacter genera.</title>
        <authorList>
            <person name="Thrash J.C."/>
            <person name="Cho J.C."/>
            <person name="Ferriera S."/>
            <person name="Johnson J."/>
            <person name="Vergin K.L."/>
            <person name="Giovannoni S.J."/>
        </authorList>
    </citation>
    <scope>NUCLEOTIDE SEQUENCE [LARGE SCALE GENOMIC DNA]</scope>
    <source>
        <strain evidence="7 8">HTCC2654</strain>
    </source>
</reference>
<dbReference type="HOGENOM" id="CLU_047691_9_3_5"/>
<dbReference type="GO" id="GO:0003677">
    <property type="term" value="F:DNA binding"/>
    <property type="evidence" value="ECO:0007669"/>
    <property type="project" value="InterPro"/>
</dbReference>
<evidence type="ECO:0000256" key="2">
    <source>
        <dbReference type="ARBA" id="ARBA00023015"/>
    </source>
</evidence>
<dbReference type="InterPro" id="IPR039425">
    <property type="entry name" value="RNA_pol_sigma-70-like"/>
</dbReference>
<dbReference type="InterPro" id="IPR007627">
    <property type="entry name" value="RNA_pol_sigma70_r2"/>
</dbReference>
<dbReference type="Gene3D" id="1.10.1740.10">
    <property type="match status" value="1"/>
</dbReference>
<accession>A3VI20</accession>
<keyword evidence="7" id="KW-0808">Transferase</keyword>
<evidence type="ECO:0000259" key="5">
    <source>
        <dbReference type="Pfam" id="PF04542"/>
    </source>
</evidence>
<protein>
    <submittedName>
        <fullName evidence="7">RNA polymerase sigma-70 factor</fullName>
        <ecNumber evidence="7">2.7.7.6</ecNumber>
    </submittedName>
</protein>
<dbReference type="STRING" id="314271.RB2654_00915"/>
<name>A3VI20_9RHOB</name>
<dbReference type="NCBIfam" id="NF009167">
    <property type="entry name" value="PRK12514.1"/>
    <property type="match status" value="1"/>
</dbReference>
<dbReference type="PANTHER" id="PTHR43133:SF62">
    <property type="entry name" value="RNA POLYMERASE SIGMA FACTOR SIGZ"/>
    <property type="match status" value="1"/>
</dbReference>
<comment type="similarity">
    <text evidence="1">Belongs to the sigma-70 factor family. ECF subfamily.</text>
</comment>
<keyword evidence="2" id="KW-0805">Transcription regulation</keyword>
<evidence type="ECO:0000256" key="4">
    <source>
        <dbReference type="ARBA" id="ARBA00023163"/>
    </source>
</evidence>
<dbReference type="PANTHER" id="PTHR43133">
    <property type="entry name" value="RNA POLYMERASE ECF-TYPE SIGMA FACTO"/>
    <property type="match status" value="1"/>
</dbReference>
<dbReference type="Pfam" id="PF08281">
    <property type="entry name" value="Sigma70_r4_2"/>
    <property type="match status" value="1"/>
</dbReference>
<keyword evidence="7" id="KW-0548">Nucleotidyltransferase</keyword>
<keyword evidence="3" id="KW-0731">Sigma factor</keyword>
<keyword evidence="4" id="KW-0804">Transcription</keyword>
<dbReference type="NCBIfam" id="TIGR02937">
    <property type="entry name" value="sigma70-ECF"/>
    <property type="match status" value="1"/>
</dbReference>
<dbReference type="OrthoDB" id="9803470at2"/>
<dbReference type="InterPro" id="IPR013325">
    <property type="entry name" value="RNA_pol_sigma_r2"/>
</dbReference>
<organism evidence="7 8">
    <name type="scientific">Maritimibacter alkaliphilus HTCC2654</name>
    <dbReference type="NCBI Taxonomy" id="314271"/>
    <lineage>
        <taxon>Bacteria</taxon>
        <taxon>Pseudomonadati</taxon>
        <taxon>Pseudomonadota</taxon>
        <taxon>Alphaproteobacteria</taxon>
        <taxon>Rhodobacterales</taxon>
        <taxon>Roseobacteraceae</taxon>
        <taxon>Maritimibacter</taxon>
    </lineage>
</organism>
<dbReference type="InterPro" id="IPR014284">
    <property type="entry name" value="RNA_pol_sigma-70_dom"/>
</dbReference>
<evidence type="ECO:0000256" key="1">
    <source>
        <dbReference type="ARBA" id="ARBA00010641"/>
    </source>
</evidence>
<dbReference type="AlphaFoldDB" id="A3VI20"/>
<dbReference type="GO" id="GO:0003899">
    <property type="term" value="F:DNA-directed RNA polymerase activity"/>
    <property type="evidence" value="ECO:0007669"/>
    <property type="project" value="UniProtKB-EC"/>
</dbReference>
<dbReference type="Gene3D" id="1.10.10.10">
    <property type="entry name" value="Winged helix-like DNA-binding domain superfamily/Winged helix DNA-binding domain"/>
    <property type="match status" value="1"/>
</dbReference>
<dbReference type="EMBL" id="AAMT01000010">
    <property type="protein sequence ID" value="EAQ12019.1"/>
    <property type="molecule type" value="Genomic_DNA"/>
</dbReference>
<comment type="caution">
    <text evidence="7">The sequence shown here is derived from an EMBL/GenBank/DDBJ whole genome shotgun (WGS) entry which is preliminary data.</text>
</comment>
<dbReference type="SUPFAM" id="SSF88659">
    <property type="entry name" value="Sigma3 and sigma4 domains of RNA polymerase sigma factors"/>
    <property type="match status" value="1"/>
</dbReference>
<dbReference type="SUPFAM" id="SSF88946">
    <property type="entry name" value="Sigma2 domain of RNA polymerase sigma factors"/>
    <property type="match status" value="1"/>
</dbReference>
<dbReference type="Proteomes" id="UP000002931">
    <property type="component" value="Unassembled WGS sequence"/>
</dbReference>
<dbReference type="InterPro" id="IPR013249">
    <property type="entry name" value="RNA_pol_sigma70_r4_t2"/>
</dbReference>
<dbReference type="InterPro" id="IPR036388">
    <property type="entry name" value="WH-like_DNA-bd_sf"/>
</dbReference>
<dbReference type="InterPro" id="IPR013324">
    <property type="entry name" value="RNA_pol_sigma_r3/r4-like"/>
</dbReference>
<dbReference type="eggNOG" id="COG1595">
    <property type="taxonomic scope" value="Bacteria"/>
</dbReference>
<dbReference type="Pfam" id="PF04542">
    <property type="entry name" value="Sigma70_r2"/>
    <property type="match status" value="1"/>
</dbReference>
<feature type="domain" description="RNA polymerase sigma-70 region 2" evidence="5">
    <location>
        <begin position="25"/>
        <end position="93"/>
    </location>
</feature>
<dbReference type="EC" id="2.7.7.6" evidence="7"/>
<sequence length="179" mass="20087">MATRDEIDTWIARCALGDRAAFQNLYDHTSAKLFGVTLRVLKDRSEAEDALQEIYVKVWKGAKRYATGGASPMTWLITIARNHAIDRLRARKSTEGDDALAFMPDKGPGPEAQAVAASEAQRVEACFDTLEPDRANAVRRAYLDGDSYADLARHFDVPLNTMRTWLRRSLIKLRECLEG</sequence>
<evidence type="ECO:0000313" key="8">
    <source>
        <dbReference type="Proteomes" id="UP000002931"/>
    </source>
</evidence>
<gene>
    <name evidence="7" type="ORF">RB2654_00915</name>
</gene>
<keyword evidence="8" id="KW-1185">Reference proteome</keyword>
<dbReference type="GO" id="GO:0006352">
    <property type="term" value="P:DNA-templated transcription initiation"/>
    <property type="evidence" value="ECO:0007669"/>
    <property type="project" value="InterPro"/>
</dbReference>
<evidence type="ECO:0000259" key="6">
    <source>
        <dbReference type="Pfam" id="PF08281"/>
    </source>
</evidence>
<evidence type="ECO:0000256" key="3">
    <source>
        <dbReference type="ARBA" id="ARBA00023082"/>
    </source>
</evidence>
<proteinExistence type="inferred from homology"/>